<protein>
    <submittedName>
        <fullName evidence="2">Uncharacterized protein</fullName>
    </submittedName>
</protein>
<evidence type="ECO:0000313" key="3">
    <source>
        <dbReference type="Proteomes" id="UP001165488"/>
    </source>
</evidence>
<sequence>MKIYSISLLTFLILISINCTNKAVSQSKNEEGVSSKLKNTAFLKIDGQTIFDGSIPMTATLSRYPNQLLFTVIDDQGQNVTITFAGKDILSRRPTELDFNSPGLFHGFSETQDVFFVAFARLEADREPGQLKYERHWPYHIMEGKLKVLNWTDSTFEFEFEGKMGNAEEVDDPESWLPFSGNIIATSYQSFDN</sequence>
<reference evidence="2" key="1">
    <citation type="submission" date="2022-03" db="EMBL/GenBank/DDBJ databases">
        <title>De novo assembled genomes of Belliella spp. (Cyclobacteriaceae) strains.</title>
        <authorList>
            <person name="Szabo A."/>
            <person name="Korponai K."/>
            <person name="Felfoldi T."/>
        </authorList>
    </citation>
    <scope>NUCLEOTIDE SEQUENCE</scope>
    <source>
        <strain evidence="2">DSM 107340</strain>
    </source>
</reference>
<feature type="chain" id="PRO_5046034060" evidence="1">
    <location>
        <begin position="24"/>
        <end position="193"/>
    </location>
</feature>
<name>A0ABS9UJB0_9BACT</name>
<proteinExistence type="predicted"/>
<accession>A0ABS9UJB0</accession>
<organism evidence="2 3">
    <name type="scientific">Belliella calami</name>
    <dbReference type="NCBI Taxonomy" id="2923436"/>
    <lineage>
        <taxon>Bacteria</taxon>
        <taxon>Pseudomonadati</taxon>
        <taxon>Bacteroidota</taxon>
        <taxon>Cytophagia</taxon>
        <taxon>Cytophagales</taxon>
        <taxon>Cyclobacteriaceae</taxon>
        <taxon>Belliella</taxon>
    </lineage>
</organism>
<dbReference type="Proteomes" id="UP001165488">
    <property type="component" value="Unassembled WGS sequence"/>
</dbReference>
<keyword evidence="1" id="KW-0732">Signal</keyword>
<gene>
    <name evidence="2" type="ORF">MM236_01870</name>
</gene>
<feature type="signal peptide" evidence="1">
    <location>
        <begin position="1"/>
        <end position="23"/>
    </location>
</feature>
<evidence type="ECO:0000313" key="2">
    <source>
        <dbReference type="EMBL" id="MCH7396710.1"/>
    </source>
</evidence>
<dbReference type="RefSeq" id="WP_241273230.1">
    <property type="nucleotide sequence ID" value="NZ_JAKZGS010000001.1"/>
</dbReference>
<comment type="caution">
    <text evidence="2">The sequence shown here is derived from an EMBL/GenBank/DDBJ whole genome shotgun (WGS) entry which is preliminary data.</text>
</comment>
<dbReference type="EMBL" id="JAKZGS010000001">
    <property type="protein sequence ID" value="MCH7396710.1"/>
    <property type="molecule type" value="Genomic_DNA"/>
</dbReference>
<evidence type="ECO:0000256" key="1">
    <source>
        <dbReference type="SAM" id="SignalP"/>
    </source>
</evidence>
<keyword evidence="3" id="KW-1185">Reference proteome</keyword>